<feature type="transmembrane region" description="Helical" evidence="1">
    <location>
        <begin position="328"/>
        <end position="346"/>
    </location>
</feature>
<dbReference type="EMBL" id="CP051177">
    <property type="protein sequence ID" value="QKX49929.1"/>
    <property type="molecule type" value="Genomic_DNA"/>
</dbReference>
<name>A0A7H8Q7I6_9BACL</name>
<accession>A0A7H8Q7I6</accession>
<feature type="transmembrane region" description="Helical" evidence="1">
    <location>
        <begin position="275"/>
        <end position="297"/>
    </location>
</feature>
<dbReference type="GO" id="GO:0016740">
    <property type="term" value="F:transferase activity"/>
    <property type="evidence" value="ECO:0007669"/>
    <property type="project" value="UniProtKB-KW"/>
</dbReference>
<sequence length="366" mass="41202">MLFLIAALSAFLLWTVFNSFFLPSLPKTFTLPNSPLVSVLIPMRNEERNVETLTSALKAAVYPHLEFIILNDQSTDRTGVLLEQMTAGDSRFTVIGGKELPPDWVGKVHACHQLQKHAKGDYLLFIDADIRFSPEAIGQALALMNERQAKLLSGFPAFDVPPFLSKLLVPMQHFVVLFHLPLVLANYANFPAATAANGMWMMFERKSYDAVGGHAAVRNSLVEDVHIARRFKASGHKMLLANITKSVQCRMYETNHDVWEGFLKNSYTGIGRSPVFAVALALFYSFFYILPLFLALYGISTNKLLFTVPYVLAVVQQAYVMACTRQHLHLALLIPLQAAAMIAVLLQSMWKSWRKKPYTWKGRQYS</sequence>
<keyword evidence="1" id="KW-1133">Transmembrane helix</keyword>
<evidence type="ECO:0000313" key="4">
    <source>
        <dbReference type="Proteomes" id="UP000509222"/>
    </source>
</evidence>
<organism evidence="3 4">
    <name type="scientific">Planococcus glaciei</name>
    <dbReference type="NCBI Taxonomy" id="459472"/>
    <lineage>
        <taxon>Bacteria</taxon>
        <taxon>Bacillati</taxon>
        <taxon>Bacillota</taxon>
        <taxon>Bacilli</taxon>
        <taxon>Bacillales</taxon>
        <taxon>Caryophanaceae</taxon>
        <taxon>Planococcus</taxon>
    </lineage>
</organism>
<dbReference type="Pfam" id="PF00535">
    <property type="entry name" value="Glycos_transf_2"/>
    <property type="match status" value="1"/>
</dbReference>
<dbReference type="InterPro" id="IPR001173">
    <property type="entry name" value="Glyco_trans_2-like"/>
</dbReference>
<keyword evidence="1" id="KW-0472">Membrane</keyword>
<dbReference type="InterPro" id="IPR029044">
    <property type="entry name" value="Nucleotide-diphossugar_trans"/>
</dbReference>
<protein>
    <submittedName>
        <fullName evidence="3">Glycosyltransferase</fullName>
    </submittedName>
</protein>
<proteinExistence type="predicted"/>
<keyword evidence="1" id="KW-0812">Transmembrane</keyword>
<dbReference type="Gene3D" id="3.90.550.10">
    <property type="entry name" value="Spore Coat Polysaccharide Biosynthesis Protein SpsA, Chain A"/>
    <property type="match status" value="1"/>
</dbReference>
<dbReference type="Proteomes" id="UP000509222">
    <property type="component" value="Chromosome"/>
</dbReference>
<evidence type="ECO:0000259" key="2">
    <source>
        <dbReference type="Pfam" id="PF00535"/>
    </source>
</evidence>
<keyword evidence="4" id="KW-1185">Reference proteome</keyword>
<dbReference type="RefSeq" id="WP_036805201.1">
    <property type="nucleotide sequence ID" value="NZ_CP051177.1"/>
</dbReference>
<gene>
    <name evidence="3" type="ORF">HF394_04610</name>
</gene>
<feature type="domain" description="Glycosyltransferase 2-like" evidence="2">
    <location>
        <begin position="38"/>
        <end position="150"/>
    </location>
</feature>
<reference evidence="4" key="1">
    <citation type="submission" date="2020-06" db="EMBL/GenBank/DDBJ databases">
        <title>Isolation of Planomicrobium glaciei.</title>
        <authorList>
            <person name="Malisova L."/>
            <person name="Safrankova R."/>
            <person name="Jakubu V."/>
            <person name="Spanelova P."/>
        </authorList>
    </citation>
    <scope>NUCLEOTIDE SEQUENCE [LARGE SCALE GENOMIC DNA]</scope>
    <source>
        <strain evidence="4">NRL-ATB46093</strain>
    </source>
</reference>
<evidence type="ECO:0000256" key="1">
    <source>
        <dbReference type="SAM" id="Phobius"/>
    </source>
</evidence>
<dbReference type="AlphaFoldDB" id="A0A7H8Q7I6"/>
<evidence type="ECO:0000313" key="3">
    <source>
        <dbReference type="EMBL" id="QKX49929.1"/>
    </source>
</evidence>
<keyword evidence="3" id="KW-0808">Transferase</keyword>
<dbReference type="PANTHER" id="PTHR43646">
    <property type="entry name" value="GLYCOSYLTRANSFERASE"/>
    <property type="match status" value="1"/>
</dbReference>
<dbReference type="PANTHER" id="PTHR43646:SF3">
    <property type="entry name" value="SLR1566 PROTEIN"/>
    <property type="match status" value="1"/>
</dbReference>
<dbReference type="SUPFAM" id="SSF53448">
    <property type="entry name" value="Nucleotide-diphospho-sugar transferases"/>
    <property type="match status" value="1"/>
</dbReference>